<evidence type="ECO:0000256" key="1">
    <source>
        <dbReference type="SAM" id="MobiDB-lite"/>
    </source>
</evidence>
<accession>A0A0A8YRY0</accession>
<evidence type="ECO:0008006" key="3">
    <source>
        <dbReference type="Google" id="ProtNLM"/>
    </source>
</evidence>
<evidence type="ECO:0000313" key="2">
    <source>
        <dbReference type="EMBL" id="JAD25117.1"/>
    </source>
</evidence>
<reference evidence="2" key="2">
    <citation type="journal article" date="2015" name="Data Brief">
        <title>Shoot transcriptome of the giant reed, Arundo donax.</title>
        <authorList>
            <person name="Barrero R.A."/>
            <person name="Guerrero F.D."/>
            <person name="Moolhuijzen P."/>
            <person name="Goolsby J.A."/>
            <person name="Tidwell J."/>
            <person name="Bellgard S.E."/>
            <person name="Bellgard M.I."/>
        </authorList>
    </citation>
    <scope>NUCLEOTIDE SEQUENCE</scope>
    <source>
        <tissue evidence="2">Shoot tissue taken approximately 20 cm above the soil surface</tissue>
    </source>
</reference>
<organism evidence="2">
    <name type="scientific">Arundo donax</name>
    <name type="common">Giant reed</name>
    <name type="synonym">Donax arundinaceus</name>
    <dbReference type="NCBI Taxonomy" id="35708"/>
    <lineage>
        <taxon>Eukaryota</taxon>
        <taxon>Viridiplantae</taxon>
        <taxon>Streptophyta</taxon>
        <taxon>Embryophyta</taxon>
        <taxon>Tracheophyta</taxon>
        <taxon>Spermatophyta</taxon>
        <taxon>Magnoliopsida</taxon>
        <taxon>Liliopsida</taxon>
        <taxon>Poales</taxon>
        <taxon>Poaceae</taxon>
        <taxon>PACMAD clade</taxon>
        <taxon>Arundinoideae</taxon>
        <taxon>Arundineae</taxon>
        <taxon>Arundo</taxon>
    </lineage>
</organism>
<reference evidence="2" key="1">
    <citation type="submission" date="2014-09" db="EMBL/GenBank/DDBJ databases">
        <authorList>
            <person name="Magalhaes I.L.F."/>
            <person name="Oliveira U."/>
            <person name="Santos F.R."/>
            <person name="Vidigal T.H.D.A."/>
            <person name="Brescovit A.D."/>
            <person name="Santos A.J."/>
        </authorList>
    </citation>
    <scope>NUCLEOTIDE SEQUENCE</scope>
    <source>
        <tissue evidence="2">Shoot tissue taken approximately 20 cm above the soil surface</tissue>
    </source>
</reference>
<feature type="compositionally biased region" description="Polar residues" evidence="1">
    <location>
        <begin position="182"/>
        <end position="194"/>
    </location>
</feature>
<feature type="compositionally biased region" description="Basic residues" evidence="1">
    <location>
        <begin position="140"/>
        <end position="153"/>
    </location>
</feature>
<protein>
    <recommendedName>
        <fullName evidence="3">CCHC-type domain-containing protein</fullName>
    </recommendedName>
</protein>
<name>A0A0A8YRY0_ARUDO</name>
<feature type="region of interest" description="Disordered" evidence="1">
    <location>
        <begin position="140"/>
        <end position="164"/>
    </location>
</feature>
<proteinExistence type="predicted"/>
<sequence length="208" mass="22890">MALWCKLDSLVPLPDAYRVCACCAKRRQHNDKRCLYEFLICLRPEFEPAKVRLLSRRPPSKVIEALNDLRIEEIWLQSMSKKPLSGILAAPAAAHVVPDASRSFQAAQAAPSAVTLFTADVRCNNCGNFGYTYQNCVTRKKNNHRGGHSKRRSSGSSGGTSSSLSQSDVAQLVNLLQRLTHHGSSGPTNFSKSSPGMFGQGDTWDWPL</sequence>
<feature type="region of interest" description="Disordered" evidence="1">
    <location>
        <begin position="181"/>
        <end position="208"/>
    </location>
</feature>
<dbReference type="AlphaFoldDB" id="A0A0A8YRY0"/>
<dbReference type="EMBL" id="GBRH01272778">
    <property type="protein sequence ID" value="JAD25117.1"/>
    <property type="molecule type" value="Transcribed_RNA"/>
</dbReference>